<dbReference type="InterPro" id="IPR020843">
    <property type="entry name" value="ER"/>
</dbReference>
<dbReference type="InterPro" id="IPR013154">
    <property type="entry name" value="ADH-like_N"/>
</dbReference>
<dbReference type="InterPro" id="IPR011032">
    <property type="entry name" value="GroES-like_sf"/>
</dbReference>
<dbReference type="InterPro" id="IPR050129">
    <property type="entry name" value="Zn_alcohol_dh"/>
</dbReference>
<dbReference type="PANTHER" id="PTHR43401">
    <property type="entry name" value="L-THREONINE 3-DEHYDROGENASE"/>
    <property type="match status" value="1"/>
</dbReference>
<dbReference type="GO" id="GO:0008270">
    <property type="term" value="F:zinc ion binding"/>
    <property type="evidence" value="ECO:0007669"/>
    <property type="project" value="InterPro"/>
</dbReference>
<reference evidence="6 7" key="1">
    <citation type="journal article" date="2017" name="Nat. Ecol. Evol.">
        <title>Scallop genome provides insights into evolution of bilaterian karyotype and development.</title>
        <authorList>
            <person name="Wang S."/>
            <person name="Zhang J."/>
            <person name="Jiao W."/>
            <person name="Li J."/>
            <person name="Xun X."/>
            <person name="Sun Y."/>
            <person name="Guo X."/>
            <person name="Huan P."/>
            <person name="Dong B."/>
            <person name="Zhang L."/>
            <person name="Hu X."/>
            <person name="Sun X."/>
            <person name="Wang J."/>
            <person name="Zhao C."/>
            <person name="Wang Y."/>
            <person name="Wang D."/>
            <person name="Huang X."/>
            <person name="Wang R."/>
            <person name="Lv J."/>
            <person name="Li Y."/>
            <person name="Zhang Z."/>
            <person name="Liu B."/>
            <person name="Lu W."/>
            <person name="Hui Y."/>
            <person name="Liang J."/>
            <person name="Zhou Z."/>
            <person name="Hou R."/>
            <person name="Li X."/>
            <person name="Liu Y."/>
            <person name="Li H."/>
            <person name="Ning X."/>
            <person name="Lin Y."/>
            <person name="Zhao L."/>
            <person name="Xing Q."/>
            <person name="Dou J."/>
            <person name="Li Y."/>
            <person name="Mao J."/>
            <person name="Guo H."/>
            <person name="Dou H."/>
            <person name="Li T."/>
            <person name="Mu C."/>
            <person name="Jiang W."/>
            <person name="Fu Q."/>
            <person name="Fu X."/>
            <person name="Miao Y."/>
            <person name="Liu J."/>
            <person name="Yu Q."/>
            <person name="Li R."/>
            <person name="Liao H."/>
            <person name="Li X."/>
            <person name="Kong Y."/>
            <person name="Jiang Z."/>
            <person name="Chourrout D."/>
            <person name="Li R."/>
            <person name="Bao Z."/>
        </authorList>
    </citation>
    <scope>NUCLEOTIDE SEQUENCE [LARGE SCALE GENOMIC DNA]</scope>
    <source>
        <strain evidence="6 7">PY_sf001</strain>
    </source>
</reference>
<evidence type="ECO:0000313" key="7">
    <source>
        <dbReference type="Proteomes" id="UP000242188"/>
    </source>
</evidence>
<sequence>MASTGTVPATMKALVKTKEAFSFDLQTVPVPEPTGDEVLIKVDAVSVCGSDINMYTWNDVAKVIATIPFTPGHECAGTVVKCGPDADIPVGSKVGVENHYYCGTCYQCTHDTREICLNMGQFGHGRQTPYGGCSEYTIVPAKFLYVLKRSLTPDQIAMLEPLGVAHNAVERLDCRGEDVLVIGCGAVGILVQKVARSMGAKRVIAADIDESKLKFAKELGADITVNTKEKDLKEFIKSFTDGVGMGRICECSGAAVMVNATFPMLRKGGQLVLVGLPKQPLHVENVLQDVVFKALTLKTVHGRRIFHTWRETEALVAEGKVDVDQVITHHFSMTQFEEAFRVLMAGEACKIVLYPSQ</sequence>
<evidence type="ECO:0000313" key="6">
    <source>
        <dbReference type="EMBL" id="OWF49806.1"/>
    </source>
</evidence>
<dbReference type="SUPFAM" id="SSF51735">
    <property type="entry name" value="NAD(P)-binding Rossmann-fold domains"/>
    <property type="match status" value="1"/>
</dbReference>
<dbReference type="Proteomes" id="UP000242188">
    <property type="component" value="Unassembled WGS sequence"/>
</dbReference>
<dbReference type="PANTHER" id="PTHR43401:SF2">
    <property type="entry name" value="L-THREONINE 3-DEHYDROGENASE"/>
    <property type="match status" value="1"/>
</dbReference>
<evidence type="ECO:0000256" key="4">
    <source>
        <dbReference type="RuleBase" id="RU361277"/>
    </source>
</evidence>
<keyword evidence="3" id="KW-0560">Oxidoreductase</keyword>
<dbReference type="InterPro" id="IPR002328">
    <property type="entry name" value="ADH_Zn_CS"/>
</dbReference>
<protein>
    <submittedName>
        <fullName evidence="6">L-threonine 3-dehydrogenase</fullName>
    </submittedName>
</protein>
<dbReference type="Pfam" id="PF08240">
    <property type="entry name" value="ADH_N"/>
    <property type="match status" value="1"/>
</dbReference>
<dbReference type="SUPFAM" id="SSF50129">
    <property type="entry name" value="GroES-like"/>
    <property type="match status" value="1"/>
</dbReference>
<keyword evidence="7" id="KW-1185">Reference proteome</keyword>
<gene>
    <name evidence="6" type="ORF">KP79_PYT05720</name>
</gene>
<dbReference type="STRING" id="6573.A0A210QM41"/>
<comment type="cofactor">
    <cofactor evidence="4">
        <name>Zn(2+)</name>
        <dbReference type="ChEBI" id="CHEBI:29105"/>
    </cofactor>
</comment>
<evidence type="ECO:0000256" key="3">
    <source>
        <dbReference type="ARBA" id="ARBA00023002"/>
    </source>
</evidence>
<name>A0A210QM41_MIZYE</name>
<dbReference type="InterPro" id="IPR013149">
    <property type="entry name" value="ADH-like_C"/>
</dbReference>
<dbReference type="Pfam" id="PF00107">
    <property type="entry name" value="ADH_zinc_N"/>
    <property type="match status" value="1"/>
</dbReference>
<dbReference type="AlphaFoldDB" id="A0A210QM41"/>
<dbReference type="Gene3D" id="3.90.180.10">
    <property type="entry name" value="Medium-chain alcohol dehydrogenases, catalytic domain"/>
    <property type="match status" value="1"/>
</dbReference>
<evidence type="ECO:0000256" key="1">
    <source>
        <dbReference type="ARBA" id="ARBA00022723"/>
    </source>
</evidence>
<dbReference type="OrthoDB" id="1879366at2759"/>
<dbReference type="Gene3D" id="3.40.50.720">
    <property type="entry name" value="NAD(P)-binding Rossmann-like Domain"/>
    <property type="match status" value="1"/>
</dbReference>
<keyword evidence="2 4" id="KW-0862">Zinc</keyword>
<accession>A0A210QM41</accession>
<dbReference type="PROSITE" id="PS00059">
    <property type="entry name" value="ADH_ZINC"/>
    <property type="match status" value="1"/>
</dbReference>
<proteinExistence type="inferred from homology"/>
<comment type="caution">
    <text evidence="6">The sequence shown here is derived from an EMBL/GenBank/DDBJ whole genome shotgun (WGS) entry which is preliminary data.</text>
</comment>
<feature type="domain" description="Enoyl reductase (ER)" evidence="5">
    <location>
        <begin position="16"/>
        <end position="353"/>
    </location>
</feature>
<evidence type="ECO:0000259" key="5">
    <source>
        <dbReference type="SMART" id="SM00829"/>
    </source>
</evidence>
<comment type="similarity">
    <text evidence="4">Belongs to the zinc-containing alcohol dehydrogenase family.</text>
</comment>
<keyword evidence="1 4" id="KW-0479">Metal-binding</keyword>
<dbReference type="EMBL" id="NEDP02002941">
    <property type="protein sequence ID" value="OWF49806.1"/>
    <property type="molecule type" value="Genomic_DNA"/>
</dbReference>
<dbReference type="InterPro" id="IPR036291">
    <property type="entry name" value="NAD(P)-bd_dom_sf"/>
</dbReference>
<evidence type="ECO:0000256" key="2">
    <source>
        <dbReference type="ARBA" id="ARBA00022833"/>
    </source>
</evidence>
<organism evidence="6 7">
    <name type="scientific">Mizuhopecten yessoensis</name>
    <name type="common">Japanese scallop</name>
    <name type="synonym">Patinopecten yessoensis</name>
    <dbReference type="NCBI Taxonomy" id="6573"/>
    <lineage>
        <taxon>Eukaryota</taxon>
        <taxon>Metazoa</taxon>
        <taxon>Spiralia</taxon>
        <taxon>Lophotrochozoa</taxon>
        <taxon>Mollusca</taxon>
        <taxon>Bivalvia</taxon>
        <taxon>Autobranchia</taxon>
        <taxon>Pteriomorphia</taxon>
        <taxon>Pectinida</taxon>
        <taxon>Pectinoidea</taxon>
        <taxon>Pectinidae</taxon>
        <taxon>Mizuhopecten</taxon>
    </lineage>
</organism>
<dbReference type="SMART" id="SM00829">
    <property type="entry name" value="PKS_ER"/>
    <property type="match status" value="1"/>
</dbReference>
<dbReference type="GO" id="GO:0016491">
    <property type="term" value="F:oxidoreductase activity"/>
    <property type="evidence" value="ECO:0007669"/>
    <property type="project" value="UniProtKB-KW"/>
</dbReference>